<dbReference type="GO" id="GO:0051604">
    <property type="term" value="P:protein maturation"/>
    <property type="evidence" value="ECO:0007669"/>
    <property type="project" value="InterPro"/>
</dbReference>
<organism evidence="6 8">
    <name type="scientific">Moritella viscosa</name>
    <dbReference type="NCBI Taxonomy" id="80854"/>
    <lineage>
        <taxon>Bacteria</taxon>
        <taxon>Pseudomonadati</taxon>
        <taxon>Pseudomonadota</taxon>
        <taxon>Gammaproteobacteria</taxon>
        <taxon>Alteromonadales</taxon>
        <taxon>Moritellaceae</taxon>
        <taxon>Moritella</taxon>
    </lineage>
</organism>
<sequence length="113" mass="12493">MHELGVVFEVVKTVKNAVKINGLTKVDTIVLQIGELSSMIPKYVEACYPAAIDGTQFEKTKLKIEIIPANAICNACNHVFNIIKNHSECPKCESKEWGLLTGKEFTIKEIVAC</sequence>
<evidence type="ECO:0000313" key="7">
    <source>
        <dbReference type="Proteomes" id="UP000182660"/>
    </source>
</evidence>
<dbReference type="GO" id="GO:0016151">
    <property type="term" value="F:nickel cation binding"/>
    <property type="evidence" value="ECO:0007669"/>
    <property type="project" value="UniProtKB-UniRule"/>
</dbReference>
<dbReference type="Proteomes" id="UP000183794">
    <property type="component" value="Unassembled WGS sequence"/>
</dbReference>
<keyword evidence="2 4" id="KW-0479">Metal-binding</keyword>
<keyword evidence="3 4" id="KW-0862">Zinc</keyword>
<feature type="binding site" evidence="4">
    <location>
        <position position="73"/>
    </location>
    <ligand>
        <name>Zn(2+)</name>
        <dbReference type="ChEBI" id="CHEBI:29105"/>
    </ligand>
</feature>
<dbReference type="PATRIC" id="fig|80854.5.peg.2430"/>
<keyword evidence="7" id="KW-1185">Reference proteome</keyword>
<dbReference type="GO" id="GO:0008270">
    <property type="term" value="F:zinc ion binding"/>
    <property type="evidence" value="ECO:0007669"/>
    <property type="project" value="UniProtKB-UniRule"/>
</dbReference>
<proteinExistence type="inferred from homology"/>
<gene>
    <name evidence="4" type="primary">hypA</name>
    <name evidence="5" type="ORF">MT2528_3675</name>
    <name evidence="6" type="ORF">NVI5450_3873</name>
</gene>
<protein>
    <recommendedName>
        <fullName evidence="4">Hydrogenase maturation factor HypA</fullName>
    </recommendedName>
</protein>
<dbReference type="EMBL" id="FPLJ01000079">
    <property type="protein sequence ID" value="SGY98642.1"/>
    <property type="molecule type" value="Genomic_DNA"/>
</dbReference>
<dbReference type="OrthoDB" id="288014at2"/>
<dbReference type="EMBL" id="FPLD01000102">
    <property type="protein sequence ID" value="SGZ12708.1"/>
    <property type="molecule type" value="Genomic_DNA"/>
</dbReference>
<dbReference type="HOGENOM" id="CLU_126929_5_0_6"/>
<dbReference type="KEGG" id="mvs:MVIS_2279"/>
<name>A0A090IGW9_9GAMM</name>
<evidence type="ECO:0000256" key="2">
    <source>
        <dbReference type="ARBA" id="ARBA00022723"/>
    </source>
</evidence>
<reference evidence="6 8" key="2">
    <citation type="submission" date="2016-11" db="EMBL/GenBank/DDBJ databases">
        <authorList>
            <person name="Jaros S."/>
            <person name="Januszkiewicz K."/>
            <person name="Wedrychowicz H."/>
        </authorList>
    </citation>
    <scope>NUCLEOTIDE SEQUENCE [LARGE SCALE GENOMIC DNA]</scope>
    <source>
        <strain evidence="6">NVI 5450</strain>
    </source>
</reference>
<dbReference type="HAMAP" id="MF_00213">
    <property type="entry name" value="HypA_HybF"/>
    <property type="match status" value="1"/>
</dbReference>
<dbReference type="InterPro" id="IPR000688">
    <property type="entry name" value="HypA/HybF"/>
</dbReference>
<accession>A0A090IGW9</accession>
<feature type="binding site" evidence="4">
    <location>
        <position position="89"/>
    </location>
    <ligand>
        <name>Zn(2+)</name>
        <dbReference type="ChEBI" id="CHEBI:29105"/>
    </ligand>
</feature>
<evidence type="ECO:0000256" key="4">
    <source>
        <dbReference type="HAMAP-Rule" id="MF_00213"/>
    </source>
</evidence>
<feature type="binding site" evidence="4">
    <location>
        <position position="76"/>
    </location>
    <ligand>
        <name>Zn(2+)</name>
        <dbReference type="ChEBI" id="CHEBI:29105"/>
    </ligand>
</feature>
<dbReference type="PANTHER" id="PTHR34535">
    <property type="entry name" value="HYDROGENASE MATURATION FACTOR HYPA"/>
    <property type="match status" value="1"/>
</dbReference>
<feature type="binding site" evidence="4">
    <location>
        <position position="92"/>
    </location>
    <ligand>
        <name>Zn(2+)</name>
        <dbReference type="ChEBI" id="CHEBI:29105"/>
    </ligand>
</feature>
<dbReference type="Pfam" id="PF01155">
    <property type="entry name" value="HypA"/>
    <property type="match status" value="1"/>
</dbReference>
<feature type="binding site" evidence="4">
    <location>
        <position position="2"/>
    </location>
    <ligand>
        <name>Ni(2+)</name>
        <dbReference type="ChEBI" id="CHEBI:49786"/>
    </ligand>
</feature>
<dbReference type="PANTHER" id="PTHR34535:SF3">
    <property type="entry name" value="HYDROGENASE MATURATION FACTOR HYPA"/>
    <property type="match status" value="1"/>
</dbReference>
<dbReference type="Gene3D" id="3.30.2320.80">
    <property type="match status" value="1"/>
</dbReference>
<dbReference type="Proteomes" id="UP000182660">
    <property type="component" value="Unassembled WGS sequence"/>
</dbReference>
<comment type="function">
    <text evidence="4">Involved in the maturation of [NiFe] hydrogenases. Required for nickel insertion into the metal center of the hydrogenase.</text>
</comment>
<keyword evidence="1 4" id="KW-0533">Nickel</keyword>
<comment type="similarity">
    <text evidence="4">Belongs to the HypA/HybF family.</text>
</comment>
<dbReference type="RefSeq" id="WP_045110475.1">
    <property type="nucleotide sequence ID" value="NZ_CAWQZC010000025.1"/>
</dbReference>
<dbReference type="PIRSF" id="PIRSF004761">
    <property type="entry name" value="Hydrgn_mat_HypA"/>
    <property type="match status" value="1"/>
</dbReference>
<dbReference type="GeneID" id="61297490"/>
<dbReference type="STRING" id="80854.MVIS_2279"/>
<evidence type="ECO:0000313" key="6">
    <source>
        <dbReference type="EMBL" id="SGZ12708.1"/>
    </source>
</evidence>
<reference evidence="5 7" key="1">
    <citation type="submission" date="2016-11" db="EMBL/GenBank/DDBJ databases">
        <authorList>
            <person name="Klemetsen T."/>
        </authorList>
    </citation>
    <scope>NUCLEOTIDE SEQUENCE [LARGE SCALE GENOMIC DNA]</scope>
    <source>
        <strain evidence="5">MT 2528</strain>
    </source>
</reference>
<evidence type="ECO:0000313" key="8">
    <source>
        <dbReference type="Proteomes" id="UP000183794"/>
    </source>
</evidence>
<evidence type="ECO:0000256" key="3">
    <source>
        <dbReference type="ARBA" id="ARBA00022833"/>
    </source>
</evidence>
<evidence type="ECO:0000313" key="5">
    <source>
        <dbReference type="EMBL" id="SGY98642.1"/>
    </source>
</evidence>
<dbReference type="AlphaFoldDB" id="A0A090IGW9"/>
<evidence type="ECO:0000256" key="1">
    <source>
        <dbReference type="ARBA" id="ARBA00022596"/>
    </source>
</evidence>